<dbReference type="Gene3D" id="1.10.10.10">
    <property type="entry name" value="Winged helix-like DNA-binding domain superfamily/Winged helix DNA-binding domain"/>
    <property type="match status" value="1"/>
</dbReference>
<dbReference type="GO" id="GO:0003677">
    <property type="term" value="F:DNA binding"/>
    <property type="evidence" value="ECO:0007669"/>
    <property type="project" value="UniProtKB-KW"/>
</dbReference>
<organism evidence="5 6">
    <name type="scientific">Frateuria aurantia (strain ATCC 33424 / DSM 6220 / KCTC 2777 / LMG 1558 / NBRC 3245 / NCIMB 13370)</name>
    <name type="common">Acetobacter aurantius</name>
    <dbReference type="NCBI Taxonomy" id="767434"/>
    <lineage>
        <taxon>Bacteria</taxon>
        <taxon>Pseudomonadati</taxon>
        <taxon>Pseudomonadota</taxon>
        <taxon>Gammaproteobacteria</taxon>
        <taxon>Lysobacterales</taxon>
        <taxon>Rhodanobacteraceae</taxon>
        <taxon>Frateuria</taxon>
    </lineage>
</organism>
<dbReference type="PANTHER" id="PTHR33154">
    <property type="entry name" value="TRANSCRIPTIONAL REGULATOR, ARSR FAMILY"/>
    <property type="match status" value="1"/>
</dbReference>
<dbReference type="InterPro" id="IPR036388">
    <property type="entry name" value="WH-like_DNA-bd_sf"/>
</dbReference>
<feature type="domain" description="HTH arsR-type" evidence="4">
    <location>
        <begin position="6"/>
        <end position="99"/>
    </location>
</feature>
<dbReference type="KEGG" id="fau:Fraau_2126"/>
<dbReference type="RefSeq" id="WP_014403511.1">
    <property type="nucleotide sequence ID" value="NC_017033.1"/>
</dbReference>
<dbReference type="PROSITE" id="PS50987">
    <property type="entry name" value="HTH_ARSR_2"/>
    <property type="match status" value="1"/>
</dbReference>
<dbReference type="PRINTS" id="PR00778">
    <property type="entry name" value="HTHARSR"/>
</dbReference>
<dbReference type="PANTHER" id="PTHR33154:SF12">
    <property type="entry name" value="TRANSCRIPTIONAL REGULATORY PROTEIN"/>
    <property type="match status" value="1"/>
</dbReference>
<dbReference type="Proteomes" id="UP000005234">
    <property type="component" value="Chromosome"/>
</dbReference>
<evidence type="ECO:0000259" key="4">
    <source>
        <dbReference type="PROSITE" id="PS50987"/>
    </source>
</evidence>
<dbReference type="InterPro" id="IPR051081">
    <property type="entry name" value="HTH_MetalResp_TranReg"/>
</dbReference>
<proteinExistence type="predicted"/>
<evidence type="ECO:0000256" key="2">
    <source>
        <dbReference type="ARBA" id="ARBA00023125"/>
    </source>
</evidence>
<dbReference type="Pfam" id="PF12840">
    <property type="entry name" value="HTH_20"/>
    <property type="match status" value="1"/>
</dbReference>
<keyword evidence="1" id="KW-0805">Transcription regulation</keyword>
<evidence type="ECO:0000256" key="3">
    <source>
        <dbReference type="ARBA" id="ARBA00023163"/>
    </source>
</evidence>
<dbReference type="InterPro" id="IPR001845">
    <property type="entry name" value="HTH_ArsR_DNA-bd_dom"/>
</dbReference>
<evidence type="ECO:0000313" key="5">
    <source>
        <dbReference type="EMBL" id="AFC86508.1"/>
    </source>
</evidence>
<dbReference type="InterPro" id="IPR036390">
    <property type="entry name" value="WH_DNA-bd_sf"/>
</dbReference>
<dbReference type="CDD" id="cd00090">
    <property type="entry name" value="HTH_ARSR"/>
    <property type="match status" value="1"/>
</dbReference>
<sequence>MRSYKHPVIEAFTLERLFYALSDSTRLDIVRKLAGVESASCAALDGGRPKSSMSHHFRILREAGLVETRIQGTTHQNRLRREDLEQVFPGLLDPILQQLVSSSETDPCETAA</sequence>
<dbReference type="EMBL" id="CP003350">
    <property type="protein sequence ID" value="AFC86508.1"/>
    <property type="molecule type" value="Genomic_DNA"/>
</dbReference>
<evidence type="ECO:0000313" key="6">
    <source>
        <dbReference type="Proteomes" id="UP000005234"/>
    </source>
</evidence>
<dbReference type="InterPro" id="IPR011991">
    <property type="entry name" value="ArsR-like_HTH"/>
</dbReference>
<accession>H8L432</accession>
<evidence type="ECO:0000256" key="1">
    <source>
        <dbReference type="ARBA" id="ARBA00023015"/>
    </source>
</evidence>
<name>H8L432_FRAAD</name>
<gene>
    <name evidence="5" type="ordered locus">Fraau_2126</name>
</gene>
<reference evidence="5" key="1">
    <citation type="submission" date="2012-02" db="EMBL/GenBank/DDBJ databases">
        <title>The complete genome of Frateuria aurantia DSM 6220.</title>
        <authorList>
            <consortium name="US DOE Joint Genome Institute (JGI-PGF)"/>
            <person name="Lucas S."/>
            <person name="Copeland A."/>
            <person name="Lapidus A."/>
            <person name="Glavina del Rio T."/>
            <person name="Dalin E."/>
            <person name="Tice H."/>
            <person name="Bruce D."/>
            <person name="Goodwin L."/>
            <person name="Pitluck S."/>
            <person name="Peters L."/>
            <person name="Ovchinnikova G."/>
            <person name="Teshima H."/>
            <person name="Kyrpides N."/>
            <person name="Mavromatis K."/>
            <person name="Ivanova N."/>
            <person name="Brettin T."/>
            <person name="Detter J.C."/>
            <person name="Han C."/>
            <person name="Larimer F."/>
            <person name="Land M."/>
            <person name="Hauser L."/>
            <person name="Markowitz V."/>
            <person name="Cheng J.-F."/>
            <person name="Hugenholtz P."/>
            <person name="Woyke T."/>
            <person name="Wu D."/>
            <person name="Brambilla E."/>
            <person name="Klenk H.-P."/>
            <person name="Eisen J.A."/>
        </authorList>
    </citation>
    <scope>NUCLEOTIDE SEQUENCE</scope>
    <source>
        <strain evidence="5">DSM 6220</strain>
    </source>
</reference>
<dbReference type="SUPFAM" id="SSF46785">
    <property type="entry name" value="Winged helix' DNA-binding domain"/>
    <property type="match status" value="1"/>
</dbReference>
<dbReference type="AlphaFoldDB" id="H8L432"/>
<keyword evidence="3" id="KW-0804">Transcription</keyword>
<dbReference type="OrthoDB" id="8565358at2"/>
<dbReference type="GO" id="GO:0003700">
    <property type="term" value="F:DNA-binding transcription factor activity"/>
    <property type="evidence" value="ECO:0007669"/>
    <property type="project" value="InterPro"/>
</dbReference>
<keyword evidence="6" id="KW-1185">Reference proteome</keyword>
<dbReference type="eggNOG" id="COG0640">
    <property type="taxonomic scope" value="Bacteria"/>
</dbReference>
<keyword evidence="2" id="KW-0238">DNA-binding</keyword>
<dbReference type="STRING" id="767434.Fraau_2126"/>
<protein>
    <submittedName>
        <fullName evidence="5">Putative transcriptional regulator</fullName>
    </submittedName>
</protein>
<dbReference type="HOGENOM" id="CLU_097806_4_1_6"/>
<dbReference type="SMART" id="SM00418">
    <property type="entry name" value="HTH_ARSR"/>
    <property type="match status" value="1"/>
</dbReference>